<dbReference type="Proteomes" id="UP001602322">
    <property type="component" value="Unassembled WGS sequence"/>
</dbReference>
<dbReference type="InterPro" id="IPR011701">
    <property type="entry name" value="MFS"/>
</dbReference>
<comment type="subcellular location">
    <subcellularLocation>
        <location evidence="1">Cell membrane</location>
        <topology evidence="1">Multi-pass membrane protein</topology>
    </subcellularLocation>
</comment>
<evidence type="ECO:0000259" key="8">
    <source>
        <dbReference type="PROSITE" id="PS50850"/>
    </source>
</evidence>
<keyword evidence="10" id="KW-1185">Reference proteome</keyword>
<feature type="transmembrane region" description="Helical" evidence="7">
    <location>
        <begin position="291"/>
        <end position="315"/>
    </location>
</feature>
<evidence type="ECO:0000256" key="7">
    <source>
        <dbReference type="SAM" id="Phobius"/>
    </source>
</evidence>
<proteinExistence type="predicted"/>
<feature type="transmembrane region" description="Helical" evidence="7">
    <location>
        <begin position="181"/>
        <end position="200"/>
    </location>
</feature>
<dbReference type="PANTHER" id="PTHR42718">
    <property type="entry name" value="MAJOR FACILITATOR SUPERFAMILY MULTIDRUG TRANSPORTER MFSC"/>
    <property type="match status" value="1"/>
</dbReference>
<gene>
    <name evidence="9" type="ORF">ACFY8O_25025</name>
</gene>
<feature type="domain" description="Major facilitator superfamily (MFS) profile" evidence="8">
    <location>
        <begin position="27"/>
        <end position="483"/>
    </location>
</feature>
<dbReference type="CDD" id="cd17321">
    <property type="entry name" value="MFS_MMR_MDR_like"/>
    <property type="match status" value="1"/>
</dbReference>
<organism evidence="9 10">
    <name type="scientific">Streptomyces argenteolus</name>
    <dbReference type="NCBI Taxonomy" id="67274"/>
    <lineage>
        <taxon>Bacteria</taxon>
        <taxon>Bacillati</taxon>
        <taxon>Actinomycetota</taxon>
        <taxon>Actinomycetes</taxon>
        <taxon>Kitasatosporales</taxon>
        <taxon>Streptomycetaceae</taxon>
        <taxon>Streptomyces</taxon>
    </lineage>
</organism>
<evidence type="ECO:0000256" key="1">
    <source>
        <dbReference type="ARBA" id="ARBA00004651"/>
    </source>
</evidence>
<keyword evidence="3 7" id="KW-1133">Transmembrane helix</keyword>
<evidence type="ECO:0000313" key="10">
    <source>
        <dbReference type="Proteomes" id="UP001602322"/>
    </source>
</evidence>
<feature type="transmembrane region" description="Helical" evidence="7">
    <location>
        <begin position="413"/>
        <end position="441"/>
    </location>
</feature>
<dbReference type="PANTHER" id="PTHR42718:SF39">
    <property type="entry name" value="ACTINORHODIN TRANSPORTER-RELATED"/>
    <property type="match status" value="1"/>
</dbReference>
<dbReference type="SUPFAM" id="SSF103473">
    <property type="entry name" value="MFS general substrate transporter"/>
    <property type="match status" value="2"/>
</dbReference>
<feature type="transmembrane region" description="Helical" evidence="7">
    <location>
        <begin position="220"/>
        <end position="237"/>
    </location>
</feature>
<comment type="caution">
    <text evidence="9">The sequence shown here is derived from an EMBL/GenBank/DDBJ whole genome shotgun (WGS) entry which is preliminary data.</text>
</comment>
<evidence type="ECO:0000256" key="2">
    <source>
        <dbReference type="ARBA" id="ARBA00022692"/>
    </source>
</evidence>
<dbReference type="Gene3D" id="1.20.1720.10">
    <property type="entry name" value="Multidrug resistance protein D"/>
    <property type="match status" value="1"/>
</dbReference>
<feature type="transmembrane region" description="Helical" evidence="7">
    <location>
        <begin position="92"/>
        <end position="112"/>
    </location>
</feature>
<protein>
    <submittedName>
        <fullName evidence="9">MFS transporter</fullName>
    </submittedName>
</protein>
<dbReference type="PROSITE" id="PS50850">
    <property type="entry name" value="MFS"/>
    <property type="match status" value="1"/>
</dbReference>
<feature type="transmembrane region" description="Helical" evidence="7">
    <location>
        <begin position="243"/>
        <end position="264"/>
    </location>
</feature>
<dbReference type="InterPro" id="IPR036259">
    <property type="entry name" value="MFS_trans_sf"/>
</dbReference>
<dbReference type="EMBL" id="JBIBEG010000007">
    <property type="protein sequence ID" value="MFF5899163.1"/>
    <property type="molecule type" value="Genomic_DNA"/>
</dbReference>
<feature type="transmembrane region" description="Helical" evidence="7">
    <location>
        <begin position="461"/>
        <end position="479"/>
    </location>
</feature>
<name>A0ABW6XBP9_9ACTN</name>
<reference evidence="9 10" key="1">
    <citation type="submission" date="2024-10" db="EMBL/GenBank/DDBJ databases">
        <title>The Natural Products Discovery Center: Release of the First 8490 Sequenced Strains for Exploring Actinobacteria Biosynthetic Diversity.</title>
        <authorList>
            <person name="Kalkreuter E."/>
            <person name="Kautsar S.A."/>
            <person name="Yang D."/>
            <person name="Bader C.D."/>
            <person name="Teijaro C.N."/>
            <person name="Fluegel L."/>
            <person name="Davis C.M."/>
            <person name="Simpson J.R."/>
            <person name="Lauterbach L."/>
            <person name="Steele A.D."/>
            <person name="Gui C."/>
            <person name="Meng S."/>
            <person name="Li G."/>
            <person name="Viehrig K."/>
            <person name="Ye F."/>
            <person name="Su P."/>
            <person name="Kiefer A.F."/>
            <person name="Nichols A."/>
            <person name="Cepeda A.J."/>
            <person name="Yan W."/>
            <person name="Fan B."/>
            <person name="Jiang Y."/>
            <person name="Adhikari A."/>
            <person name="Zheng C.-J."/>
            <person name="Schuster L."/>
            <person name="Cowan T.M."/>
            <person name="Smanski M.J."/>
            <person name="Chevrette M.G."/>
            <person name="De Carvalho L.P.S."/>
            <person name="Shen B."/>
        </authorList>
    </citation>
    <scope>NUCLEOTIDE SEQUENCE [LARGE SCALE GENOMIC DNA]</scope>
    <source>
        <strain evidence="9 10">NPDC012540</strain>
    </source>
</reference>
<keyword evidence="5" id="KW-0046">Antibiotic resistance</keyword>
<feature type="transmembrane region" description="Helical" evidence="7">
    <location>
        <begin position="29"/>
        <end position="49"/>
    </location>
</feature>
<evidence type="ECO:0000313" key="9">
    <source>
        <dbReference type="EMBL" id="MFF5899163.1"/>
    </source>
</evidence>
<feature type="transmembrane region" description="Helical" evidence="7">
    <location>
        <begin position="352"/>
        <end position="373"/>
    </location>
</feature>
<dbReference type="Pfam" id="PF07690">
    <property type="entry name" value="MFS_1"/>
    <property type="match status" value="1"/>
</dbReference>
<keyword evidence="4 7" id="KW-0472">Membrane</keyword>
<feature type="transmembrane region" description="Helical" evidence="7">
    <location>
        <begin position="151"/>
        <end position="169"/>
    </location>
</feature>
<feature type="transmembrane region" description="Helical" evidence="7">
    <location>
        <begin position="321"/>
        <end position="340"/>
    </location>
</feature>
<sequence>MTTSSARPAAAPATGPDAPTTEPGSATMWIVLTGLFMAVLDFFIVNVALPATQQELHASEAAVQWIVAGYGLTYGAGLITGGRLGDMFGRRAVFMTGMALFTLASVFCGIAPNSGVLVVGRLAQGVAAALTAPQVLAVLRTVYSGKAQARAFSMYGFVMGVAAVFGQLIGGGLMRADVFGLGWRACFLINVPIGVVALLLTPRFVPESKAEVKSRLDPVGMVLVTGALVALLIPLIQGREQGWPMWIWGSLAASAVLFALFFAYEKRLIGRSGSALIDPAMFRDRAFTAGLLVQLVFWMGQASYFLILALFLQYGRGLDPLGAGVVFTALGLGYMATSATAHRFAAKLGRQVLTLGGLLTTVGLVLTGLAVAANGVEGSAWWLVPGLFLDGAGMGLVVAPLASTVLTRVKPQIAGAASGVLTTALQLGNSLGVAIIGVIFYGAVSTEDGPAGYGHAYNVSLFYSAAVGVVLAVLVQLLPRGKDGK</sequence>
<feature type="region of interest" description="Disordered" evidence="6">
    <location>
        <begin position="1"/>
        <end position="21"/>
    </location>
</feature>
<feature type="transmembrane region" description="Helical" evidence="7">
    <location>
        <begin position="379"/>
        <end position="401"/>
    </location>
</feature>
<evidence type="ECO:0000256" key="3">
    <source>
        <dbReference type="ARBA" id="ARBA00022989"/>
    </source>
</evidence>
<evidence type="ECO:0000256" key="4">
    <source>
        <dbReference type="ARBA" id="ARBA00023136"/>
    </source>
</evidence>
<dbReference type="Gene3D" id="1.20.1250.20">
    <property type="entry name" value="MFS general substrate transporter like domains"/>
    <property type="match status" value="1"/>
</dbReference>
<feature type="transmembrane region" description="Helical" evidence="7">
    <location>
        <begin position="61"/>
        <end position="80"/>
    </location>
</feature>
<dbReference type="RefSeq" id="WP_145809720.1">
    <property type="nucleotide sequence ID" value="NZ_JBIBEG010000007.1"/>
</dbReference>
<accession>A0ABW6XBP9</accession>
<keyword evidence="2 7" id="KW-0812">Transmembrane</keyword>
<evidence type="ECO:0000256" key="6">
    <source>
        <dbReference type="SAM" id="MobiDB-lite"/>
    </source>
</evidence>
<dbReference type="InterPro" id="IPR020846">
    <property type="entry name" value="MFS_dom"/>
</dbReference>
<evidence type="ECO:0000256" key="5">
    <source>
        <dbReference type="ARBA" id="ARBA00023251"/>
    </source>
</evidence>